<name>A0AAV3QDS2_LITER</name>
<evidence type="ECO:0000256" key="1">
    <source>
        <dbReference type="SAM" id="MobiDB-lite"/>
    </source>
</evidence>
<evidence type="ECO:0000259" key="2">
    <source>
        <dbReference type="Pfam" id="PF07727"/>
    </source>
</evidence>
<keyword evidence="3" id="KW-0675">Receptor</keyword>
<keyword evidence="4" id="KW-1185">Reference proteome</keyword>
<protein>
    <submittedName>
        <fullName evidence="3">Transmembrane signal receptor</fullName>
    </submittedName>
</protein>
<keyword evidence="3" id="KW-0812">Transmembrane</keyword>
<evidence type="ECO:0000313" key="4">
    <source>
        <dbReference type="Proteomes" id="UP001454036"/>
    </source>
</evidence>
<dbReference type="SUPFAM" id="SSF56672">
    <property type="entry name" value="DNA/RNA polymerases"/>
    <property type="match status" value="1"/>
</dbReference>
<dbReference type="Pfam" id="PF07727">
    <property type="entry name" value="RVT_2"/>
    <property type="match status" value="1"/>
</dbReference>
<dbReference type="CDD" id="cd09272">
    <property type="entry name" value="RNase_HI_RT_Ty1"/>
    <property type="match status" value="1"/>
</dbReference>
<dbReference type="PANTHER" id="PTHR11439">
    <property type="entry name" value="GAG-POL-RELATED RETROTRANSPOSON"/>
    <property type="match status" value="1"/>
</dbReference>
<dbReference type="AlphaFoldDB" id="A0AAV3QDS2"/>
<reference evidence="3 4" key="1">
    <citation type="submission" date="2024-01" db="EMBL/GenBank/DDBJ databases">
        <title>The complete chloroplast genome sequence of Lithospermum erythrorhizon: insights into the phylogenetic relationship among Boraginaceae species and the maternal lineages of purple gromwells.</title>
        <authorList>
            <person name="Okada T."/>
            <person name="Watanabe K."/>
        </authorList>
    </citation>
    <scope>NUCLEOTIDE SEQUENCE [LARGE SCALE GENOMIC DNA]</scope>
</reference>
<sequence length="487" mass="53791">MAFYIAIPAQTYHNKMARPKESIDILLIKCDVYSFNLGCLQFFSDLPVPSSFNPSCTPLSIRLPVHLTSSTPSPNPTQSHKLTSQLSPSSGVSAPISTHVPNPLDGSNNVSIPCSSSPSPPAIQPLIQSSLPTRMVTRSQTGKLKPRIITSLSVSTHNSDPHYVPTSYTEAKTYPHWCQAMAGEYTALAQNNTWELVPQFPSHNLIGCKWIFRSLYGLKQAPRAWFQKVSSFLLSQGFTKSNADSSLFVFKSNDAIMYFLLYVDDIIIIGSSSTLLNHIIAVLNAEFSLNDLGSLKFFLGIEVSKDNNGLFLSQQKYIRELLQKQGLLNCTPVQTLITPRSSDSYTTSSLPDPHEYRCIVGSLQYLQFTRPDITYAVNQASQSMHHPTEANLCVVKRILRYLAGTLHQGLSISTASSLSISAHSDSDWASCPQTRRSTSGYCVLFSGNLVSWSSKKQPTVARSSTETEYRALGEHSFKYLQPDPSTI</sequence>
<feature type="domain" description="Reverse transcriptase Ty1/copia-type" evidence="2">
    <location>
        <begin position="213"/>
        <end position="337"/>
    </location>
</feature>
<dbReference type="InterPro" id="IPR013103">
    <property type="entry name" value="RVT_2"/>
</dbReference>
<evidence type="ECO:0000313" key="3">
    <source>
        <dbReference type="EMBL" id="GAA0161338.1"/>
    </source>
</evidence>
<dbReference type="EMBL" id="BAABME010004145">
    <property type="protein sequence ID" value="GAA0161338.1"/>
    <property type="molecule type" value="Genomic_DNA"/>
</dbReference>
<accession>A0AAV3QDS2</accession>
<dbReference type="PANTHER" id="PTHR11439:SF455">
    <property type="entry name" value="RLK (RECEPTOR-LIKE PROTEIN KINASE) 8, PUTATIVE-RELATED"/>
    <property type="match status" value="1"/>
</dbReference>
<proteinExistence type="predicted"/>
<comment type="caution">
    <text evidence="3">The sequence shown here is derived from an EMBL/GenBank/DDBJ whole genome shotgun (WGS) entry which is preliminary data.</text>
</comment>
<dbReference type="Proteomes" id="UP001454036">
    <property type="component" value="Unassembled WGS sequence"/>
</dbReference>
<keyword evidence="3" id="KW-0472">Membrane</keyword>
<organism evidence="3 4">
    <name type="scientific">Lithospermum erythrorhizon</name>
    <name type="common">Purple gromwell</name>
    <name type="synonym">Lithospermum officinale var. erythrorhizon</name>
    <dbReference type="NCBI Taxonomy" id="34254"/>
    <lineage>
        <taxon>Eukaryota</taxon>
        <taxon>Viridiplantae</taxon>
        <taxon>Streptophyta</taxon>
        <taxon>Embryophyta</taxon>
        <taxon>Tracheophyta</taxon>
        <taxon>Spermatophyta</taxon>
        <taxon>Magnoliopsida</taxon>
        <taxon>eudicotyledons</taxon>
        <taxon>Gunneridae</taxon>
        <taxon>Pentapetalae</taxon>
        <taxon>asterids</taxon>
        <taxon>lamiids</taxon>
        <taxon>Boraginales</taxon>
        <taxon>Boraginaceae</taxon>
        <taxon>Boraginoideae</taxon>
        <taxon>Lithospermeae</taxon>
        <taxon>Lithospermum</taxon>
    </lineage>
</organism>
<feature type="region of interest" description="Disordered" evidence="1">
    <location>
        <begin position="67"/>
        <end position="102"/>
    </location>
</feature>
<dbReference type="InterPro" id="IPR043502">
    <property type="entry name" value="DNA/RNA_pol_sf"/>
</dbReference>
<gene>
    <name evidence="3" type="ORF">LIER_17676</name>
</gene>
<feature type="compositionally biased region" description="Polar residues" evidence="1">
    <location>
        <begin position="78"/>
        <end position="102"/>
    </location>
</feature>